<dbReference type="KEGG" id="lins:G7067_12805"/>
<dbReference type="EMBL" id="CP049934">
    <property type="protein sequence ID" value="QIM17089.1"/>
    <property type="molecule type" value="Genomic_DNA"/>
</dbReference>
<evidence type="ECO:0000256" key="2">
    <source>
        <dbReference type="RuleBase" id="RU362080"/>
    </source>
</evidence>
<dbReference type="RefSeq" id="WP_166325090.1">
    <property type="nucleotide sequence ID" value="NZ_CP049934.1"/>
</dbReference>
<evidence type="ECO:0000313" key="3">
    <source>
        <dbReference type="EMBL" id="QIM17089.1"/>
    </source>
</evidence>
<evidence type="ECO:0000313" key="4">
    <source>
        <dbReference type="Proteomes" id="UP000501387"/>
    </source>
</evidence>
<comment type="similarity">
    <text evidence="1 2">Belongs to the phD/YefM antitoxin family.</text>
</comment>
<dbReference type="SUPFAM" id="SSF143120">
    <property type="entry name" value="YefM-like"/>
    <property type="match status" value="1"/>
</dbReference>
<dbReference type="Pfam" id="PF02604">
    <property type="entry name" value="PhdYeFM_antitox"/>
    <property type="match status" value="1"/>
</dbReference>
<accession>A0A6G8FLC3</accession>
<dbReference type="Proteomes" id="UP000501387">
    <property type="component" value="Chromosome"/>
</dbReference>
<gene>
    <name evidence="3" type="ORF">G7067_12805</name>
</gene>
<dbReference type="NCBIfam" id="TIGR01552">
    <property type="entry name" value="phd_fam"/>
    <property type="match status" value="1"/>
</dbReference>
<reference evidence="3 4" key="1">
    <citation type="submission" date="2020-03" db="EMBL/GenBank/DDBJ databases">
        <title>Leucobacter sp. nov., isolated from beetles.</title>
        <authorList>
            <person name="Hyun D.-W."/>
            <person name="Bae J.-W."/>
        </authorList>
    </citation>
    <scope>NUCLEOTIDE SEQUENCE [LARGE SCALE GENOMIC DNA]</scope>
    <source>
        <strain evidence="3 4">HDW9B</strain>
    </source>
</reference>
<evidence type="ECO:0000256" key="1">
    <source>
        <dbReference type="ARBA" id="ARBA00009981"/>
    </source>
</evidence>
<proteinExistence type="inferred from homology"/>
<comment type="function">
    <text evidence="2">Antitoxin component of a type II toxin-antitoxin (TA) system.</text>
</comment>
<dbReference type="AlphaFoldDB" id="A0A6G8FLC3"/>
<sequence length="84" mass="9087">MSTYSVFEARNSLSRLLAEARAGDEVVIANRGEPVAKLVSIDGGSDATGVSFAAWLEENPLPQRLGRPSEAIDVQILESRDAWE</sequence>
<dbReference type="InterPro" id="IPR036165">
    <property type="entry name" value="YefM-like_sf"/>
</dbReference>
<name>A0A6G8FLC3_9MICO</name>
<dbReference type="Gene3D" id="3.40.1620.10">
    <property type="entry name" value="YefM-like domain"/>
    <property type="match status" value="1"/>
</dbReference>
<dbReference type="InterPro" id="IPR006442">
    <property type="entry name" value="Antitoxin_Phd/YefM"/>
</dbReference>
<protein>
    <recommendedName>
        <fullName evidence="2">Antitoxin</fullName>
    </recommendedName>
</protein>
<organism evidence="3 4">
    <name type="scientific">Leucobacter insecticola</name>
    <dbReference type="NCBI Taxonomy" id="2714934"/>
    <lineage>
        <taxon>Bacteria</taxon>
        <taxon>Bacillati</taxon>
        <taxon>Actinomycetota</taxon>
        <taxon>Actinomycetes</taxon>
        <taxon>Micrococcales</taxon>
        <taxon>Microbacteriaceae</taxon>
        <taxon>Leucobacter</taxon>
    </lineage>
</organism>
<keyword evidence="4" id="KW-1185">Reference proteome</keyword>